<feature type="domain" description="Reverse transcriptase Ty1/copia-type" evidence="1">
    <location>
        <begin position="1"/>
        <end position="60"/>
    </location>
</feature>
<reference evidence="2" key="1">
    <citation type="journal article" date="2022" name="Int. J. Mol. Sci.">
        <title>Draft Genome of Tanacetum Coccineum: Genomic Comparison of Closely Related Tanacetum-Family Plants.</title>
        <authorList>
            <person name="Yamashiro T."/>
            <person name="Shiraishi A."/>
            <person name="Nakayama K."/>
            <person name="Satake H."/>
        </authorList>
    </citation>
    <scope>NUCLEOTIDE SEQUENCE</scope>
</reference>
<dbReference type="Pfam" id="PF07727">
    <property type="entry name" value="RVT_2"/>
    <property type="match status" value="2"/>
</dbReference>
<dbReference type="PANTHER" id="PTHR11439:SF489">
    <property type="entry name" value="RNA-DIRECTED DNA POLYMERASE"/>
    <property type="match status" value="1"/>
</dbReference>
<dbReference type="InterPro" id="IPR043502">
    <property type="entry name" value="DNA/RNA_pol_sf"/>
</dbReference>
<accession>A0ABQ5DYZ3</accession>
<evidence type="ECO:0000313" key="3">
    <source>
        <dbReference type="Proteomes" id="UP001151760"/>
    </source>
</evidence>
<keyword evidence="3" id="KW-1185">Reference proteome</keyword>
<reference evidence="2" key="2">
    <citation type="submission" date="2022-01" db="EMBL/GenBank/DDBJ databases">
        <authorList>
            <person name="Yamashiro T."/>
            <person name="Shiraishi A."/>
            <person name="Satake H."/>
            <person name="Nakayama K."/>
        </authorList>
    </citation>
    <scope>NUCLEOTIDE SEQUENCE</scope>
</reference>
<feature type="domain" description="Reverse transcriptase Ty1/copia-type" evidence="1">
    <location>
        <begin position="61"/>
        <end position="128"/>
    </location>
</feature>
<evidence type="ECO:0000259" key="1">
    <source>
        <dbReference type="Pfam" id="PF07727"/>
    </source>
</evidence>
<name>A0ABQ5DYZ3_9ASTR</name>
<dbReference type="InterPro" id="IPR013103">
    <property type="entry name" value="RVT_2"/>
</dbReference>
<organism evidence="2 3">
    <name type="scientific">Tanacetum coccineum</name>
    <dbReference type="NCBI Taxonomy" id="301880"/>
    <lineage>
        <taxon>Eukaryota</taxon>
        <taxon>Viridiplantae</taxon>
        <taxon>Streptophyta</taxon>
        <taxon>Embryophyta</taxon>
        <taxon>Tracheophyta</taxon>
        <taxon>Spermatophyta</taxon>
        <taxon>Magnoliopsida</taxon>
        <taxon>eudicotyledons</taxon>
        <taxon>Gunneridae</taxon>
        <taxon>Pentapetalae</taxon>
        <taxon>asterids</taxon>
        <taxon>campanulids</taxon>
        <taxon>Asterales</taxon>
        <taxon>Asteraceae</taxon>
        <taxon>Asteroideae</taxon>
        <taxon>Anthemideae</taxon>
        <taxon>Anthemidinae</taxon>
        <taxon>Tanacetum</taxon>
    </lineage>
</organism>
<comment type="caution">
    <text evidence="2">The sequence shown here is derived from an EMBL/GenBank/DDBJ whole genome shotgun (WGS) entry which is preliminary data.</text>
</comment>
<dbReference type="Proteomes" id="UP001151760">
    <property type="component" value="Unassembled WGS sequence"/>
</dbReference>
<evidence type="ECO:0000313" key="2">
    <source>
        <dbReference type="EMBL" id="GJT44396.1"/>
    </source>
</evidence>
<sequence length="233" mass="26763">MDVNNAFLYGDLNETVYVTLPPGYFPKNETRVCKLNKYLYGFKRAPRQWNAKLTAALIEYDVIITGNNVHEINKFKQFLKTKFMIKYLGKLKYVMGIEVLETSNGVCLNQRKYCLELIDKFGLLDNDPLFENVTDYQKLIGKRIYLTTGRPDIAYNVSCLSQFMHIPLRSHLKTALKVIRYLKGCPGKGINVIRTSNPGIVLKAYIDADWARCTDTRRSVTGFCIFMNESLVS</sequence>
<protein>
    <submittedName>
        <fullName evidence="2">Ribonuclease H-like domain-containing protein</fullName>
    </submittedName>
</protein>
<dbReference type="PANTHER" id="PTHR11439">
    <property type="entry name" value="GAG-POL-RELATED RETROTRANSPOSON"/>
    <property type="match status" value="1"/>
</dbReference>
<proteinExistence type="predicted"/>
<gene>
    <name evidence="2" type="ORF">Tco_0953111</name>
</gene>
<dbReference type="SUPFAM" id="SSF56672">
    <property type="entry name" value="DNA/RNA polymerases"/>
    <property type="match status" value="1"/>
</dbReference>
<dbReference type="EMBL" id="BQNB010015809">
    <property type="protein sequence ID" value="GJT44396.1"/>
    <property type="molecule type" value="Genomic_DNA"/>
</dbReference>